<feature type="region of interest" description="Disordered" evidence="2">
    <location>
        <begin position="532"/>
        <end position="559"/>
    </location>
</feature>
<feature type="compositionally biased region" description="Basic and acidic residues" evidence="2">
    <location>
        <begin position="46"/>
        <end position="60"/>
    </location>
</feature>
<dbReference type="EMBL" id="CP031040">
    <property type="protein sequence ID" value="QDZ22106.1"/>
    <property type="molecule type" value="Genomic_DNA"/>
</dbReference>
<dbReference type="AlphaFoldDB" id="A0A5B8MNF6"/>
<feature type="domain" description="ACT" evidence="3">
    <location>
        <begin position="143"/>
        <end position="220"/>
    </location>
</feature>
<reference evidence="4 5" key="1">
    <citation type="submission" date="2018-07" db="EMBL/GenBank/DDBJ databases">
        <title>The complete nuclear genome of the prasinophyte Chloropicon primus (CCMP1205).</title>
        <authorList>
            <person name="Pombert J.-F."/>
            <person name="Otis C."/>
            <person name="Turmel M."/>
            <person name="Lemieux C."/>
        </authorList>
    </citation>
    <scope>NUCLEOTIDE SEQUENCE [LARGE SCALE GENOMIC DNA]</scope>
    <source>
        <strain evidence="4 5">CCMP1205</strain>
    </source>
</reference>
<dbReference type="OrthoDB" id="2019938at2759"/>
<feature type="compositionally biased region" description="Low complexity" evidence="2">
    <location>
        <begin position="73"/>
        <end position="83"/>
    </location>
</feature>
<evidence type="ECO:0000256" key="1">
    <source>
        <dbReference type="ARBA" id="ARBA00022737"/>
    </source>
</evidence>
<gene>
    <name evidence="4" type="ORF">A3770_07p46240</name>
</gene>
<dbReference type="InterPro" id="IPR040217">
    <property type="entry name" value="ACR1-12"/>
</dbReference>
<evidence type="ECO:0000313" key="4">
    <source>
        <dbReference type="EMBL" id="QDZ22106.1"/>
    </source>
</evidence>
<accession>A0A5B8MNF6</accession>
<dbReference type="PROSITE" id="PS51671">
    <property type="entry name" value="ACT"/>
    <property type="match status" value="2"/>
</dbReference>
<proteinExistence type="predicted"/>
<sequence length="588" mass="65680">MDLQFAGPKGIPKSKSLATYEQWREHERQLRRSQSQKLLGGEEEGGEKLNPLEDHHRRASEGAAEAFRRQNGSASTSRTSSYSNLAQDSPRGKRSNSRKTSLQQDAATPLLDENGMIEYATLELRVHPPSVKIDNTLEDHSTVVIVDSANRPGTLVEVVERLTELGLGMRTAQISSDGGWFVDVFHVTNEEGEKIRDKRTLERIENILDLNFDISPGVPSEGKFGGMNVIEVLLKDEPGLLSRLSEQITRCQLNIYDTLLWTHGGYAAILFTASESGQPLSSERDQRELQSRLEEALGLWDIEDERLRTSSFVHVNCCHDTLYVEKRFYRLKMKASSIVEALILEDGAGWRPGGRGGEEEVVAVTSRFDAQTRYTTFHVNCRDRPQLLFDTVCTLSDLSLDIFHATIDADGTLANLEFFVKSRSGSEIRSEKEMKYVKERLRLALNLGAPPALCIQVTGRDHKGDLHRTTRRLQEVGLDIAYCTSRTDPIEMQTCSTFYVLDAKGRSQVEYSPLIEGCCRSLGAKCLSHSRGGLESSSNSETPSPSIASGHQAVRKSPRERVVDMGGDLYTLESALLNSWNRLWQGVD</sequence>
<evidence type="ECO:0000259" key="3">
    <source>
        <dbReference type="PROSITE" id="PS51671"/>
    </source>
</evidence>
<dbReference type="SUPFAM" id="SSF55021">
    <property type="entry name" value="ACT-like"/>
    <property type="match status" value="2"/>
</dbReference>
<evidence type="ECO:0000256" key="2">
    <source>
        <dbReference type="SAM" id="MobiDB-lite"/>
    </source>
</evidence>
<evidence type="ECO:0000313" key="5">
    <source>
        <dbReference type="Proteomes" id="UP000316726"/>
    </source>
</evidence>
<keyword evidence="5" id="KW-1185">Reference proteome</keyword>
<protein>
    <recommendedName>
        <fullName evidence="3">ACT domain-containing protein</fullName>
    </recommendedName>
</protein>
<dbReference type="Proteomes" id="UP000316726">
    <property type="component" value="Chromosome 7"/>
</dbReference>
<feature type="compositionally biased region" description="Low complexity" evidence="2">
    <location>
        <begin position="535"/>
        <end position="549"/>
    </location>
</feature>
<organism evidence="4 5">
    <name type="scientific">Chloropicon primus</name>
    <dbReference type="NCBI Taxonomy" id="1764295"/>
    <lineage>
        <taxon>Eukaryota</taxon>
        <taxon>Viridiplantae</taxon>
        <taxon>Chlorophyta</taxon>
        <taxon>Chloropicophyceae</taxon>
        <taxon>Chloropicales</taxon>
        <taxon>Chloropicaceae</taxon>
        <taxon>Chloropicon</taxon>
    </lineage>
</organism>
<feature type="domain" description="ACT" evidence="3">
    <location>
        <begin position="229"/>
        <end position="307"/>
    </location>
</feature>
<dbReference type="PANTHER" id="PTHR31096:SF22">
    <property type="entry name" value="ACT DOMAIN-CONTAINING PROTEIN ACR4"/>
    <property type="match status" value="1"/>
</dbReference>
<dbReference type="InterPro" id="IPR002912">
    <property type="entry name" value="ACT_dom"/>
</dbReference>
<keyword evidence="1" id="KW-0677">Repeat</keyword>
<dbReference type="InterPro" id="IPR045865">
    <property type="entry name" value="ACT-like_dom_sf"/>
</dbReference>
<name>A0A5B8MNF6_9CHLO</name>
<dbReference type="PANTHER" id="PTHR31096">
    <property type="entry name" value="ACT DOMAIN-CONTAINING PROTEIN ACR4-RELATED"/>
    <property type="match status" value="1"/>
</dbReference>
<feature type="region of interest" description="Disordered" evidence="2">
    <location>
        <begin position="1"/>
        <end position="109"/>
    </location>
</feature>
<dbReference type="CDD" id="cd04873">
    <property type="entry name" value="ACT_UUR-ACR-like"/>
    <property type="match status" value="1"/>
</dbReference>